<dbReference type="EMBL" id="RSCL01000007">
    <property type="protein sequence ID" value="RUT05950.1"/>
    <property type="molecule type" value="Genomic_DNA"/>
</dbReference>
<evidence type="ECO:0000313" key="2">
    <source>
        <dbReference type="Proteomes" id="UP000271624"/>
    </source>
</evidence>
<protein>
    <submittedName>
        <fullName evidence="1">Uncharacterized protein</fullName>
    </submittedName>
</protein>
<sequence>MHLEQVNAFYDFVASHQDIYEQYYNGCCIRGVFGVWSWDKKKIVDFAGTLGFNFTESELDYVLFDSGAGAVQHVSAY</sequence>
<dbReference type="Proteomes" id="UP000271624">
    <property type="component" value="Unassembled WGS sequence"/>
</dbReference>
<reference evidence="1" key="1">
    <citation type="submission" date="2018-12" db="EMBL/GenBank/DDBJ databases">
        <authorList>
            <person name="Will S."/>
            <person name="Neumann-Schaal M."/>
            <person name="Henke P."/>
        </authorList>
    </citation>
    <scope>NUCLEOTIDE SEQUENCE</scope>
    <source>
        <strain evidence="1">PCC 7102</strain>
    </source>
</reference>
<organism evidence="1 2">
    <name type="scientific">Dulcicalothrix desertica PCC 7102</name>
    <dbReference type="NCBI Taxonomy" id="232991"/>
    <lineage>
        <taxon>Bacteria</taxon>
        <taxon>Bacillati</taxon>
        <taxon>Cyanobacteriota</taxon>
        <taxon>Cyanophyceae</taxon>
        <taxon>Nostocales</taxon>
        <taxon>Calotrichaceae</taxon>
        <taxon>Dulcicalothrix</taxon>
    </lineage>
</organism>
<dbReference type="RefSeq" id="WP_127081656.1">
    <property type="nucleotide sequence ID" value="NZ_RSCL01000007.1"/>
</dbReference>
<keyword evidence="2" id="KW-1185">Reference proteome</keyword>
<dbReference type="OrthoDB" id="516421at2"/>
<comment type="caution">
    <text evidence="1">The sequence shown here is derived from an EMBL/GenBank/DDBJ whole genome shotgun (WGS) entry which is preliminary data.</text>
</comment>
<reference evidence="1" key="2">
    <citation type="journal article" date="2019" name="Genome Biol. Evol.">
        <title>Day and night: Metabolic profiles and evolutionary relationships of six axenic non-marine cyanobacteria.</title>
        <authorList>
            <person name="Will S.E."/>
            <person name="Henke P."/>
            <person name="Boedeker C."/>
            <person name="Huang S."/>
            <person name="Brinkmann H."/>
            <person name="Rohde M."/>
            <person name="Jarek M."/>
            <person name="Friedl T."/>
            <person name="Seufert S."/>
            <person name="Schumacher M."/>
            <person name="Overmann J."/>
            <person name="Neumann-Schaal M."/>
            <person name="Petersen J."/>
        </authorList>
    </citation>
    <scope>NUCLEOTIDE SEQUENCE [LARGE SCALE GENOMIC DNA]</scope>
    <source>
        <strain evidence="1">PCC 7102</strain>
    </source>
</reference>
<proteinExistence type="predicted"/>
<evidence type="ECO:0000313" key="1">
    <source>
        <dbReference type="EMBL" id="RUT05950.1"/>
    </source>
</evidence>
<accession>A0A3S1AP31</accession>
<name>A0A3S1AP31_9CYAN</name>
<dbReference type="AlphaFoldDB" id="A0A3S1AP31"/>
<gene>
    <name evidence="1" type="ORF">DSM106972_031560</name>
</gene>